<evidence type="ECO:0000313" key="5">
    <source>
        <dbReference type="Proteomes" id="UP001159364"/>
    </source>
</evidence>
<reference evidence="4 5" key="1">
    <citation type="submission" date="2021-09" db="EMBL/GenBank/DDBJ databases">
        <title>Genomic insights and catalytic innovation underlie evolution of tropane alkaloids biosynthesis.</title>
        <authorList>
            <person name="Wang Y.-J."/>
            <person name="Tian T."/>
            <person name="Huang J.-P."/>
            <person name="Huang S.-X."/>
        </authorList>
    </citation>
    <scope>NUCLEOTIDE SEQUENCE [LARGE SCALE GENOMIC DNA]</scope>
    <source>
        <strain evidence="4">KIB-2018</strain>
        <tissue evidence="4">Leaf</tissue>
    </source>
</reference>
<evidence type="ECO:0000256" key="2">
    <source>
        <dbReference type="ARBA" id="ARBA00023306"/>
    </source>
</evidence>
<dbReference type="EMBL" id="JAIWQS010000011">
    <property type="protein sequence ID" value="KAJ8750578.1"/>
    <property type="molecule type" value="Genomic_DNA"/>
</dbReference>
<dbReference type="AlphaFoldDB" id="A0AAV8SEV6"/>
<feature type="region of interest" description="Disordered" evidence="3">
    <location>
        <begin position="22"/>
        <end position="62"/>
    </location>
</feature>
<organism evidence="4 5">
    <name type="scientific">Erythroxylum novogranatense</name>
    <dbReference type="NCBI Taxonomy" id="1862640"/>
    <lineage>
        <taxon>Eukaryota</taxon>
        <taxon>Viridiplantae</taxon>
        <taxon>Streptophyta</taxon>
        <taxon>Embryophyta</taxon>
        <taxon>Tracheophyta</taxon>
        <taxon>Spermatophyta</taxon>
        <taxon>Magnoliopsida</taxon>
        <taxon>eudicotyledons</taxon>
        <taxon>Gunneridae</taxon>
        <taxon>Pentapetalae</taxon>
        <taxon>rosids</taxon>
        <taxon>fabids</taxon>
        <taxon>Malpighiales</taxon>
        <taxon>Erythroxylaceae</taxon>
        <taxon>Erythroxylum</taxon>
    </lineage>
</organism>
<proteinExistence type="predicted"/>
<keyword evidence="1" id="KW-0649">Protein kinase inhibitor</keyword>
<dbReference type="PANTHER" id="PTHR33142:SF15">
    <property type="entry name" value="CYCLIN-DEPENDENT PROTEIN KINASE INHIBITOR SMR4"/>
    <property type="match status" value="1"/>
</dbReference>
<sequence>MEMEVETSTEMIKFINEGCFTPTHGDNRIPEPTLCPPPPKRKRSFSYGKKRHPPKDGYFQPPELDLLFTRRQACA</sequence>
<name>A0AAV8SEV6_9ROSI</name>
<comment type="caution">
    <text evidence="4">The sequence shown here is derived from an EMBL/GenBank/DDBJ whole genome shotgun (WGS) entry which is preliminary data.</text>
</comment>
<evidence type="ECO:0000256" key="1">
    <source>
        <dbReference type="ARBA" id="ARBA00023013"/>
    </source>
</evidence>
<accession>A0AAV8SEV6</accession>
<keyword evidence="5" id="KW-1185">Reference proteome</keyword>
<dbReference type="GO" id="GO:0032875">
    <property type="term" value="P:regulation of DNA endoreduplication"/>
    <property type="evidence" value="ECO:0007669"/>
    <property type="project" value="InterPro"/>
</dbReference>
<protein>
    <submittedName>
        <fullName evidence="4">Uncharacterized protein</fullName>
    </submittedName>
</protein>
<dbReference type="GO" id="GO:0004860">
    <property type="term" value="F:protein kinase inhibitor activity"/>
    <property type="evidence" value="ECO:0007669"/>
    <property type="project" value="UniProtKB-KW"/>
</dbReference>
<dbReference type="InterPro" id="IPR040389">
    <property type="entry name" value="SMR"/>
</dbReference>
<gene>
    <name evidence="4" type="ORF">K2173_015741</name>
</gene>
<dbReference type="GO" id="GO:0005634">
    <property type="term" value="C:nucleus"/>
    <property type="evidence" value="ECO:0007669"/>
    <property type="project" value="TreeGrafter"/>
</dbReference>
<evidence type="ECO:0000256" key="3">
    <source>
        <dbReference type="SAM" id="MobiDB-lite"/>
    </source>
</evidence>
<evidence type="ECO:0000313" key="4">
    <source>
        <dbReference type="EMBL" id="KAJ8750578.1"/>
    </source>
</evidence>
<feature type="compositionally biased region" description="Basic residues" evidence="3">
    <location>
        <begin position="39"/>
        <end position="53"/>
    </location>
</feature>
<keyword evidence="2" id="KW-0131">Cell cycle</keyword>
<dbReference type="PANTHER" id="PTHR33142">
    <property type="entry name" value="CYCLIN-DEPENDENT PROTEIN KINASE INHIBITOR SMR13"/>
    <property type="match status" value="1"/>
</dbReference>
<dbReference type="Proteomes" id="UP001159364">
    <property type="component" value="Linkage Group LG11"/>
</dbReference>